<dbReference type="InterPro" id="IPR000715">
    <property type="entry name" value="Glycosyl_transferase_4"/>
</dbReference>
<keyword evidence="6 12" id="KW-0812">Transmembrane</keyword>
<accession>A0ABX5DCA1</accession>
<dbReference type="PANTHER" id="PTHR22926">
    <property type="entry name" value="PHOSPHO-N-ACETYLMURAMOYL-PENTAPEPTIDE-TRANSFERASE"/>
    <property type="match status" value="1"/>
</dbReference>
<name>A0ABX5DCA1_9VIBR</name>
<comment type="catalytic activity">
    <reaction evidence="12">
        <text>di-trans,octa-cis-undecaprenyl phosphate + UDP-N-acetyl-alpha-D-glucosamine = N-acetyl-alpha-D-glucosaminyl-di-trans,octa-cis-undecaprenyl diphosphate + UMP</text>
        <dbReference type="Rhea" id="RHEA:28090"/>
        <dbReference type="ChEBI" id="CHEBI:57705"/>
        <dbReference type="ChEBI" id="CHEBI:57865"/>
        <dbReference type="ChEBI" id="CHEBI:60392"/>
        <dbReference type="ChEBI" id="CHEBI:62959"/>
        <dbReference type="EC" id="2.7.8.33"/>
    </reaction>
</comment>
<evidence type="ECO:0000256" key="8">
    <source>
        <dbReference type="ARBA" id="ARBA00022985"/>
    </source>
</evidence>
<keyword evidence="3 12" id="KW-0997">Cell inner membrane</keyword>
<feature type="transmembrane region" description="Helical" evidence="12">
    <location>
        <begin position="179"/>
        <end position="196"/>
    </location>
</feature>
<evidence type="ECO:0000256" key="5">
    <source>
        <dbReference type="ARBA" id="ARBA00022679"/>
    </source>
</evidence>
<keyword evidence="4 12" id="KW-0328">Glycosyltransferase</keyword>
<reference evidence="13 14" key="1">
    <citation type="submission" date="2018-03" db="EMBL/GenBank/DDBJ databases">
        <title>Genetic Diversity and Phenotypic Plasticity of AHL Mediated Quorum Sensing in Environmental Strains of Vibrio mediterranei.</title>
        <authorList>
            <person name="Lantoine F."/>
            <person name="Vouve F."/>
        </authorList>
    </citation>
    <scope>NUCLEOTIDE SEQUENCE [LARGE SCALE GENOMIC DNA]</scope>
    <source>
        <strain evidence="13 14">17LN0615E</strain>
    </source>
</reference>
<feature type="transmembrane region" description="Helical" evidence="12">
    <location>
        <begin position="6"/>
        <end position="23"/>
    </location>
</feature>
<keyword evidence="11 12" id="KW-0464">Manganese</keyword>
<evidence type="ECO:0000256" key="6">
    <source>
        <dbReference type="ARBA" id="ARBA00022692"/>
    </source>
</evidence>
<keyword evidence="7 12" id="KW-0460">Magnesium</keyword>
<dbReference type="GO" id="GO:0016740">
    <property type="term" value="F:transferase activity"/>
    <property type="evidence" value="ECO:0007669"/>
    <property type="project" value="UniProtKB-KW"/>
</dbReference>
<feature type="transmembrane region" description="Helical" evidence="12">
    <location>
        <begin position="290"/>
        <end position="307"/>
    </location>
</feature>
<evidence type="ECO:0000256" key="7">
    <source>
        <dbReference type="ARBA" id="ARBA00022842"/>
    </source>
</evidence>
<protein>
    <recommendedName>
        <fullName evidence="12">Undecaprenyl-phosphate alpha-N-acetylglucosaminyl 1-phosphate transferase</fullName>
        <ecNumber evidence="12">2.7.8.33</ecNumber>
    </recommendedName>
    <alternativeName>
        <fullName evidence="12">UDP-GlcNAc:undecaprenyl-phosphate GlcNAc-1-phosphate transferase</fullName>
    </alternativeName>
    <alternativeName>
        <fullName evidence="12">Undecaprenyl-phosphate GlcNAc-1-phosphate transferase</fullName>
    </alternativeName>
</protein>
<evidence type="ECO:0000313" key="13">
    <source>
        <dbReference type="EMBL" id="PRQ67330.1"/>
    </source>
</evidence>
<dbReference type="EMBL" id="NWTN01000006">
    <property type="protein sequence ID" value="PRQ67330.1"/>
    <property type="molecule type" value="Genomic_DNA"/>
</dbReference>
<dbReference type="NCBIfam" id="TIGR02380">
    <property type="entry name" value="ECA_wecA"/>
    <property type="match status" value="1"/>
</dbReference>
<keyword evidence="2 12" id="KW-1003">Cell membrane</keyword>
<proteinExistence type="inferred from homology"/>
<dbReference type="Proteomes" id="UP000238163">
    <property type="component" value="Unassembled WGS sequence"/>
</dbReference>
<comment type="function">
    <text evidence="12">Catalyzes the transfer of the GlcNAc-1-phosphate moiety from UDP-GlcNAc onto the carrier lipid undecaprenyl phosphate (C55-P), yielding GlcNAc-pyrophosphoryl-undecaprenyl (GlcNAc-PP-C55).</text>
</comment>
<gene>
    <name evidence="12" type="primary">wecA</name>
    <name evidence="13" type="ORF">COR51_12195</name>
</gene>
<dbReference type="InterPro" id="IPR012750">
    <property type="entry name" value="ECA_WecA-rel"/>
</dbReference>
<feature type="transmembrane region" description="Helical" evidence="12">
    <location>
        <begin position="155"/>
        <end position="173"/>
    </location>
</feature>
<dbReference type="RefSeq" id="WP_096442950.1">
    <property type="nucleotide sequence ID" value="NZ_NWTN01000006.1"/>
</dbReference>
<feature type="transmembrane region" description="Helical" evidence="12">
    <location>
        <begin position="241"/>
        <end position="259"/>
    </location>
</feature>
<dbReference type="Pfam" id="PF00953">
    <property type="entry name" value="Glycos_transf_4"/>
    <property type="match status" value="1"/>
</dbReference>
<sequence>MLYLLAFVFTVSFCTLFVNRRIAKHIGLVDKPNARKLHSGAVPLVGGISICITVVLTLSIFEHNLKDTGLFLASISLLTLLGALDDKYDISFKSRMIVQAMLSLAMMYFADLELSTLGNMFGLGHVDLGGLAVLITILAVIGAINAFNMVDGIDGLLGGLSIVTFGALGWLLYSEGHSALTLLCIVFVTAAIPYIAMNLGLLGRQRKVFMGDAGSMMIGFTVIWLLLSASQDSNEPLMRPVTALWLIALPLMDMAAIMIRRVRRGDSPFKPDREHLHHIFQRLGLSSRQTLVAICALASLLTGFGIYGEIKQIPEPIMFYSFIACFIGYALCLAYAWRITRFVRAKLGKEQVVEVTEL</sequence>
<keyword evidence="10 12" id="KW-0472">Membrane</keyword>
<dbReference type="HAMAP" id="MF_02030">
    <property type="entry name" value="WecA_Gammaproteo"/>
    <property type="match status" value="1"/>
</dbReference>
<evidence type="ECO:0000256" key="4">
    <source>
        <dbReference type="ARBA" id="ARBA00022676"/>
    </source>
</evidence>
<comment type="similarity">
    <text evidence="12">Belongs to the glycosyltransferase 4 family. WecA subfamily.</text>
</comment>
<evidence type="ECO:0000256" key="9">
    <source>
        <dbReference type="ARBA" id="ARBA00022989"/>
    </source>
</evidence>
<evidence type="ECO:0000256" key="1">
    <source>
        <dbReference type="ARBA" id="ARBA00004651"/>
    </source>
</evidence>
<organism evidence="13 14">
    <name type="scientific">Vibrio mediterranei</name>
    <dbReference type="NCBI Taxonomy" id="689"/>
    <lineage>
        <taxon>Bacteria</taxon>
        <taxon>Pseudomonadati</taxon>
        <taxon>Pseudomonadota</taxon>
        <taxon>Gammaproteobacteria</taxon>
        <taxon>Vibrionales</taxon>
        <taxon>Vibrionaceae</taxon>
        <taxon>Vibrio</taxon>
    </lineage>
</organism>
<evidence type="ECO:0000256" key="10">
    <source>
        <dbReference type="ARBA" id="ARBA00023136"/>
    </source>
</evidence>
<feature type="transmembrane region" description="Helical" evidence="12">
    <location>
        <begin position="208"/>
        <end position="229"/>
    </location>
</feature>
<comment type="cofactor">
    <cofactor evidence="12">
        <name>Mn(2+)</name>
        <dbReference type="ChEBI" id="CHEBI:29035"/>
    </cofactor>
</comment>
<dbReference type="PANTHER" id="PTHR22926:SF3">
    <property type="entry name" value="UNDECAPRENYL-PHOSPHATE ALPHA-N-ACETYLGLUCOSAMINYL 1-PHOSPHATE TRANSFERASE"/>
    <property type="match status" value="1"/>
</dbReference>
<comment type="subcellular location">
    <subcellularLocation>
        <location evidence="12">Cell inner membrane</location>
        <topology evidence="12">Multi-pass membrane protein</topology>
    </subcellularLocation>
    <subcellularLocation>
        <location evidence="1">Cell membrane</location>
        <topology evidence="1">Multi-pass membrane protein</topology>
    </subcellularLocation>
</comment>
<dbReference type="CDD" id="cd06853">
    <property type="entry name" value="GT_WecA_like"/>
    <property type="match status" value="1"/>
</dbReference>
<evidence type="ECO:0000256" key="2">
    <source>
        <dbReference type="ARBA" id="ARBA00022475"/>
    </source>
</evidence>
<dbReference type="EC" id="2.7.8.33" evidence="12"/>
<feature type="transmembrane region" description="Helical" evidence="12">
    <location>
        <begin position="44"/>
        <end position="61"/>
    </location>
</feature>
<evidence type="ECO:0000256" key="12">
    <source>
        <dbReference type="HAMAP-Rule" id="MF_02030"/>
    </source>
</evidence>
<keyword evidence="8 12" id="KW-0448">Lipopolysaccharide biosynthesis</keyword>
<feature type="transmembrane region" description="Helical" evidence="12">
    <location>
        <begin position="319"/>
        <end position="337"/>
    </location>
</feature>
<comment type="caution">
    <text evidence="13">The sequence shown here is derived from an EMBL/GenBank/DDBJ whole genome shotgun (WGS) entry which is preliminary data.</text>
</comment>
<feature type="transmembrane region" description="Helical" evidence="12">
    <location>
        <begin position="67"/>
        <end position="84"/>
    </location>
</feature>
<evidence type="ECO:0000256" key="3">
    <source>
        <dbReference type="ARBA" id="ARBA00022519"/>
    </source>
</evidence>
<keyword evidence="14" id="KW-1185">Reference proteome</keyword>
<comment type="pathway">
    <text evidence="12">Bacterial outer membrane biogenesis; LPS O-antigen biosynthesis.</text>
</comment>
<evidence type="ECO:0000256" key="11">
    <source>
        <dbReference type="ARBA" id="ARBA00023211"/>
    </source>
</evidence>
<comment type="cofactor">
    <cofactor evidence="12">
        <name>Mg(2+)</name>
        <dbReference type="ChEBI" id="CHEBI:18420"/>
    </cofactor>
</comment>
<keyword evidence="9 12" id="KW-1133">Transmembrane helix</keyword>
<feature type="transmembrane region" description="Helical" evidence="12">
    <location>
        <begin position="128"/>
        <end position="148"/>
    </location>
</feature>
<keyword evidence="5 12" id="KW-0808">Transferase</keyword>
<evidence type="ECO:0000313" key="14">
    <source>
        <dbReference type="Proteomes" id="UP000238163"/>
    </source>
</evidence>